<keyword evidence="2" id="KW-0472">Membrane</keyword>
<feature type="coiled-coil region" evidence="1">
    <location>
        <begin position="358"/>
        <end position="427"/>
    </location>
</feature>
<gene>
    <name evidence="4" type="ORF">SAMN02746089_02005</name>
</gene>
<dbReference type="Proteomes" id="UP000184088">
    <property type="component" value="Unassembled WGS sequence"/>
</dbReference>
<dbReference type="PANTHER" id="PTHR41259:SF1">
    <property type="entry name" value="DOUBLE-STRAND BREAK REPAIR RAD50 ATPASE, PUTATIVE-RELATED"/>
    <property type="match status" value="1"/>
</dbReference>
<dbReference type="PANTHER" id="PTHR41259">
    <property type="entry name" value="DOUBLE-STRAND BREAK REPAIR RAD50 ATPASE, PUTATIVE-RELATED"/>
    <property type="match status" value="1"/>
</dbReference>
<protein>
    <submittedName>
        <fullName evidence="4">AAA domain-containing protein</fullName>
    </submittedName>
</protein>
<organism evidence="4 5">
    <name type="scientific">Caldanaerobius fijiensis DSM 17918</name>
    <dbReference type="NCBI Taxonomy" id="1121256"/>
    <lineage>
        <taxon>Bacteria</taxon>
        <taxon>Bacillati</taxon>
        <taxon>Bacillota</taxon>
        <taxon>Clostridia</taxon>
        <taxon>Thermoanaerobacterales</taxon>
        <taxon>Thermoanaerobacteraceae</taxon>
        <taxon>Caldanaerobius</taxon>
    </lineage>
</organism>
<dbReference type="Gene3D" id="3.40.50.300">
    <property type="entry name" value="P-loop containing nucleotide triphosphate hydrolases"/>
    <property type="match status" value="2"/>
</dbReference>
<dbReference type="InterPro" id="IPR027417">
    <property type="entry name" value="P-loop_NTPase"/>
</dbReference>
<feature type="transmembrane region" description="Helical" evidence="2">
    <location>
        <begin position="333"/>
        <end position="351"/>
    </location>
</feature>
<dbReference type="EMBL" id="FQVH01000025">
    <property type="protein sequence ID" value="SHF48553.1"/>
    <property type="molecule type" value="Genomic_DNA"/>
</dbReference>
<keyword evidence="5" id="KW-1185">Reference proteome</keyword>
<dbReference type="OrthoDB" id="9764467at2"/>
<evidence type="ECO:0000256" key="2">
    <source>
        <dbReference type="SAM" id="Phobius"/>
    </source>
</evidence>
<reference evidence="4 5" key="1">
    <citation type="submission" date="2016-11" db="EMBL/GenBank/DDBJ databases">
        <authorList>
            <person name="Jaros S."/>
            <person name="Januszkiewicz K."/>
            <person name="Wedrychowicz H."/>
        </authorList>
    </citation>
    <scope>NUCLEOTIDE SEQUENCE [LARGE SCALE GENOMIC DNA]</scope>
    <source>
        <strain evidence="4 5">DSM 17918</strain>
    </source>
</reference>
<dbReference type="AlphaFoldDB" id="A0A1M5C1C4"/>
<dbReference type="SUPFAM" id="SSF52540">
    <property type="entry name" value="P-loop containing nucleoside triphosphate hydrolases"/>
    <property type="match status" value="1"/>
</dbReference>
<evidence type="ECO:0000313" key="4">
    <source>
        <dbReference type="EMBL" id="SHF48553.1"/>
    </source>
</evidence>
<dbReference type="STRING" id="1121256.SAMN02746089_02005"/>
<accession>A0A1M5C1C4</accession>
<dbReference type="Pfam" id="PF13476">
    <property type="entry name" value="AAA_23"/>
    <property type="match status" value="1"/>
</dbReference>
<keyword evidence="1" id="KW-0175">Coiled coil</keyword>
<keyword evidence="2" id="KW-0812">Transmembrane</keyword>
<feature type="coiled-coil region" evidence="1">
    <location>
        <begin position="187"/>
        <end position="301"/>
    </location>
</feature>
<feature type="domain" description="Rad50/SbcC-type AAA" evidence="3">
    <location>
        <begin position="6"/>
        <end position="291"/>
    </location>
</feature>
<evidence type="ECO:0000256" key="1">
    <source>
        <dbReference type="SAM" id="Coils"/>
    </source>
</evidence>
<dbReference type="InterPro" id="IPR038729">
    <property type="entry name" value="Rad50/SbcC_AAA"/>
</dbReference>
<evidence type="ECO:0000259" key="3">
    <source>
        <dbReference type="Pfam" id="PF13476"/>
    </source>
</evidence>
<feature type="transmembrane region" description="Helical" evidence="2">
    <location>
        <begin position="307"/>
        <end position="327"/>
    </location>
</feature>
<dbReference type="GO" id="GO:0006302">
    <property type="term" value="P:double-strand break repair"/>
    <property type="evidence" value="ECO:0007669"/>
    <property type="project" value="InterPro"/>
</dbReference>
<proteinExistence type="predicted"/>
<sequence length="651" mass="75339">MNIEELYVKSFGKLSDVKIKLCDNFNVIYGQNESGKSTLIAFIRAMLYGLSEKKNKTPDRIAYMPWDGSEAGGDMVLTCAGKKLRIHRTFDRNNHRKDQCQISDMIKGVELNLDGEDITGLTLSAFDSTVFIRQLSVTRVADENKDLYNKLVNMAQTGQEDTDAGNALIYLEDRIKELSGRRKDVSINSVMERRNLLERELNELIKQHQLMMEDESRLLDLKERLRVLEDEIDQLDKIKPSLMMLDEWERDFSKLKLEIEKLDGEIKELEKTSLNGYREELKQKQKKLDELLSQKRSYVDDQILKRYAGYSVYLTLGIVLAAAGLLAAFLNPLFFTFLAIGAIVAFVGYKGRNRYYQLIQMKQQAEDQEALAKQLILDIDSIKVLINETETRLGQLRFAKDEKEQRLQELKKRIDDLMDSLSAYNMVIEWRYSNTSKGYDLDSIMELSSQKIKEKEMIISQIASIDERWKDGEIFKRIPELRQEIDLLDRLIEKMNFEYKAFKLAYDVMRNCLEEVNTDFTPRLINRAGEIIKSITGRYDRVGIDSENLKLSVIVPEYSVFKSPFDLSGGTADQIYLGFRIALADAAASDKNPPLILDDALVQYDDERLKNALRFLVEYSKKRQVILFTCHRREIDMLEDLCDGDINIIEL</sequence>
<evidence type="ECO:0000313" key="5">
    <source>
        <dbReference type="Proteomes" id="UP000184088"/>
    </source>
</evidence>
<keyword evidence="2" id="KW-1133">Transmembrane helix</keyword>
<dbReference type="GO" id="GO:0016887">
    <property type="term" value="F:ATP hydrolysis activity"/>
    <property type="evidence" value="ECO:0007669"/>
    <property type="project" value="InterPro"/>
</dbReference>
<dbReference type="RefSeq" id="WP_073344808.1">
    <property type="nucleotide sequence ID" value="NZ_FQVH01000025.1"/>
</dbReference>
<name>A0A1M5C1C4_9THEO</name>